<dbReference type="InterPro" id="IPR001948">
    <property type="entry name" value="Peptidase_M18"/>
</dbReference>
<dbReference type="Gene3D" id="2.30.250.10">
    <property type="entry name" value="Aminopeptidase i, Domain 2"/>
    <property type="match status" value="1"/>
</dbReference>
<evidence type="ECO:0000256" key="11">
    <source>
        <dbReference type="RuleBase" id="RU004386"/>
    </source>
</evidence>
<dbReference type="PANTHER" id="PTHR28570">
    <property type="entry name" value="ASPARTYL AMINOPEPTIDASE"/>
    <property type="match status" value="1"/>
</dbReference>
<dbReference type="CDD" id="cd05658">
    <property type="entry name" value="M18_DAP"/>
    <property type="match status" value="1"/>
</dbReference>
<dbReference type="GO" id="GO:0004177">
    <property type="term" value="F:aminopeptidase activity"/>
    <property type="evidence" value="ECO:0007669"/>
    <property type="project" value="UniProtKB-KW"/>
</dbReference>
<sequence length="525" mass="57121">MRLAPPPPEAAIKFCDFVTASPTPFQAVKNLSTRLLKAGFTPLSERKIDISSLTPGGKFFYTRNQSSLVAFTLPPKPSNNNSTSPDPAISFAVGHLDSPCLKVRPVSKQQKDGYLQIGVELYGGGTWHTWFDRDLSLAGRVIVSTPTPNGAGGGPSYISKLVKIDRPLLRIPNIAIHLDRTMNDAFKFNKEKELKPVLGLVAEQLNATTTATTTREEKEGRIGNGNGSGPGSRTSTPIPFSGTTWPTEEGEEEKEDVAGMQERHHPMLLAVLADELGCSIGDIQDFELSLYDTQPSCVGGLMNEFVFSPRIDNLMTSFCSIEGLCQAVEAESGPGARDNAETNIRCVILFDNEEVGSISHHGAESNLLPSFVELITSLPGFTLGYNQLLANSFLISADMGHALHPNYADKYEPNHAPRINGGVILKTNANQKYTSNAPTSFLLRRIAKRAGVPVQEFEVRNDSTCGSTVGPHLSTHVRTVDIGLAQLSMHSIRETAGSSDVGSYIRFFEAYFEMFSDIDRDLKID</sequence>
<dbReference type="NCBIfam" id="NF002759">
    <property type="entry name" value="PRK02813.1"/>
    <property type="match status" value="1"/>
</dbReference>
<comment type="caution">
    <text evidence="13">The sequence shown here is derived from an EMBL/GenBank/DDBJ whole genome shotgun (WGS) entry which is preliminary data.</text>
</comment>
<comment type="cofactor">
    <cofactor evidence="2">
        <name>Zn(2+)</name>
        <dbReference type="ChEBI" id="CHEBI:29105"/>
    </cofactor>
</comment>
<evidence type="ECO:0000256" key="1">
    <source>
        <dbReference type="ARBA" id="ARBA00001335"/>
    </source>
</evidence>
<organism evidence="13 14">
    <name type="scientific">Naematelia encephala</name>
    <dbReference type="NCBI Taxonomy" id="71784"/>
    <lineage>
        <taxon>Eukaryota</taxon>
        <taxon>Fungi</taxon>
        <taxon>Dikarya</taxon>
        <taxon>Basidiomycota</taxon>
        <taxon>Agaricomycotina</taxon>
        <taxon>Tremellomycetes</taxon>
        <taxon>Tremellales</taxon>
        <taxon>Naemateliaceae</taxon>
        <taxon>Naematelia</taxon>
    </lineage>
</organism>
<dbReference type="SUPFAM" id="SSF101821">
    <property type="entry name" value="Aminopeptidase/glucanase lid domain"/>
    <property type="match status" value="1"/>
</dbReference>
<keyword evidence="8 11" id="KW-0378">Hydrolase</keyword>
<comment type="catalytic activity">
    <reaction evidence="1">
        <text>Release of an N-terminal aspartate or glutamate from a peptide, with a preference for aspartate.</text>
        <dbReference type="EC" id="3.4.11.21"/>
    </reaction>
</comment>
<evidence type="ECO:0000256" key="3">
    <source>
        <dbReference type="ARBA" id="ARBA00008290"/>
    </source>
</evidence>
<dbReference type="Pfam" id="PF02127">
    <property type="entry name" value="Peptidase_M18"/>
    <property type="match status" value="2"/>
</dbReference>
<dbReference type="Gene3D" id="3.40.630.10">
    <property type="entry name" value="Zn peptidases"/>
    <property type="match status" value="1"/>
</dbReference>
<gene>
    <name evidence="13" type="ORF">BCR39DRAFT_482479</name>
</gene>
<dbReference type="InterPro" id="IPR023358">
    <property type="entry name" value="Peptidase_M18_dom2"/>
</dbReference>
<keyword evidence="10 11" id="KW-0482">Metalloprotease</keyword>
<accession>A0A1Y2B167</accession>
<evidence type="ECO:0000256" key="7">
    <source>
        <dbReference type="ARBA" id="ARBA00022723"/>
    </source>
</evidence>
<dbReference type="EMBL" id="MCFC01000031">
    <property type="protein sequence ID" value="ORY28484.1"/>
    <property type="molecule type" value="Genomic_DNA"/>
</dbReference>
<reference evidence="13 14" key="1">
    <citation type="submission" date="2016-07" db="EMBL/GenBank/DDBJ databases">
        <title>Pervasive Adenine N6-methylation of Active Genes in Fungi.</title>
        <authorList>
            <consortium name="DOE Joint Genome Institute"/>
            <person name="Mondo S.J."/>
            <person name="Dannebaum R.O."/>
            <person name="Kuo R.C."/>
            <person name="Labutti K."/>
            <person name="Haridas S."/>
            <person name="Kuo A."/>
            <person name="Salamov A."/>
            <person name="Ahrendt S.R."/>
            <person name="Lipzen A."/>
            <person name="Sullivan W."/>
            <person name="Andreopoulos W.B."/>
            <person name="Clum A."/>
            <person name="Lindquist E."/>
            <person name="Daum C."/>
            <person name="Ramamoorthy G.K."/>
            <person name="Gryganskyi A."/>
            <person name="Culley D."/>
            <person name="Magnuson J.K."/>
            <person name="James T.Y."/>
            <person name="O'Malley M.A."/>
            <person name="Stajich J.E."/>
            <person name="Spatafora J.W."/>
            <person name="Visel A."/>
            <person name="Grigoriev I.V."/>
        </authorList>
    </citation>
    <scope>NUCLEOTIDE SEQUENCE [LARGE SCALE GENOMIC DNA]</scope>
    <source>
        <strain evidence="13 14">68-887.2</strain>
    </source>
</reference>
<evidence type="ECO:0000256" key="6">
    <source>
        <dbReference type="ARBA" id="ARBA00022670"/>
    </source>
</evidence>
<proteinExistence type="inferred from homology"/>
<comment type="similarity">
    <text evidence="3 11">Belongs to the peptidase M18 family.</text>
</comment>
<evidence type="ECO:0000256" key="8">
    <source>
        <dbReference type="ARBA" id="ARBA00022801"/>
    </source>
</evidence>
<dbReference type="GO" id="GO:0008270">
    <property type="term" value="F:zinc ion binding"/>
    <property type="evidence" value="ECO:0007669"/>
    <property type="project" value="InterPro"/>
</dbReference>
<keyword evidence="7 11" id="KW-0479">Metal-binding</keyword>
<dbReference type="PANTHER" id="PTHR28570:SF3">
    <property type="entry name" value="ASPARTYL AMINOPEPTIDASE"/>
    <property type="match status" value="1"/>
</dbReference>
<keyword evidence="9 11" id="KW-0862">Zinc</keyword>
<evidence type="ECO:0000313" key="14">
    <source>
        <dbReference type="Proteomes" id="UP000193986"/>
    </source>
</evidence>
<dbReference type="GO" id="GO:0000324">
    <property type="term" value="C:fungal-type vacuole"/>
    <property type="evidence" value="ECO:0007669"/>
    <property type="project" value="TreeGrafter"/>
</dbReference>
<dbReference type="GO" id="GO:0006508">
    <property type="term" value="P:proteolysis"/>
    <property type="evidence" value="ECO:0007669"/>
    <property type="project" value="UniProtKB-KW"/>
</dbReference>
<evidence type="ECO:0000313" key="13">
    <source>
        <dbReference type="EMBL" id="ORY28484.1"/>
    </source>
</evidence>
<feature type="region of interest" description="Disordered" evidence="12">
    <location>
        <begin position="208"/>
        <end position="255"/>
    </location>
</feature>
<evidence type="ECO:0000256" key="5">
    <source>
        <dbReference type="ARBA" id="ARBA00022438"/>
    </source>
</evidence>
<keyword evidence="5 11" id="KW-0031">Aminopeptidase</keyword>
<dbReference type="GO" id="GO:0008237">
    <property type="term" value="F:metallopeptidase activity"/>
    <property type="evidence" value="ECO:0007669"/>
    <property type="project" value="UniProtKB-KW"/>
</dbReference>
<keyword evidence="14" id="KW-1185">Reference proteome</keyword>
<dbReference type="FunCoup" id="A0A1Y2B167">
    <property type="interactions" value="301"/>
</dbReference>
<protein>
    <recommendedName>
        <fullName evidence="4">aspartyl aminopeptidase</fullName>
        <ecNumber evidence="4">3.4.11.21</ecNumber>
    </recommendedName>
</protein>
<dbReference type="PRINTS" id="PR00932">
    <property type="entry name" value="AMINO1PTASE"/>
</dbReference>
<dbReference type="InParanoid" id="A0A1Y2B167"/>
<evidence type="ECO:0000256" key="4">
    <source>
        <dbReference type="ARBA" id="ARBA00011965"/>
    </source>
</evidence>
<evidence type="ECO:0000256" key="9">
    <source>
        <dbReference type="ARBA" id="ARBA00022833"/>
    </source>
</evidence>
<evidence type="ECO:0000256" key="10">
    <source>
        <dbReference type="ARBA" id="ARBA00023049"/>
    </source>
</evidence>
<dbReference type="SUPFAM" id="SSF53187">
    <property type="entry name" value="Zn-dependent exopeptidases"/>
    <property type="match status" value="1"/>
</dbReference>
<dbReference type="Proteomes" id="UP000193986">
    <property type="component" value="Unassembled WGS sequence"/>
</dbReference>
<evidence type="ECO:0000256" key="12">
    <source>
        <dbReference type="SAM" id="MobiDB-lite"/>
    </source>
</evidence>
<dbReference type="STRING" id="71784.A0A1Y2B167"/>
<name>A0A1Y2B167_9TREE</name>
<dbReference type="AlphaFoldDB" id="A0A1Y2B167"/>
<evidence type="ECO:0000256" key="2">
    <source>
        <dbReference type="ARBA" id="ARBA00001947"/>
    </source>
</evidence>
<dbReference type="EC" id="3.4.11.21" evidence="4"/>
<keyword evidence="6 11" id="KW-0645">Protease</keyword>
<dbReference type="OrthoDB" id="9880441at2759"/>